<keyword evidence="2" id="KW-1185">Reference proteome</keyword>
<evidence type="ECO:0000313" key="1">
    <source>
        <dbReference type="EMBL" id="GAA3623800.1"/>
    </source>
</evidence>
<dbReference type="RefSeq" id="WP_345580105.1">
    <property type="nucleotide sequence ID" value="NZ_BAABDQ010000071.1"/>
</dbReference>
<organism evidence="1 2">
    <name type="scientific">Nonomuraea rosea</name>
    <dbReference type="NCBI Taxonomy" id="638574"/>
    <lineage>
        <taxon>Bacteria</taxon>
        <taxon>Bacillati</taxon>
        <taxon>Actinomycetota</taxon>
        <taxon>Actinomycetes</taxon>
        <taxon>Streptosporangiales</taxon>
        <taxon>Streptosporangiaceae</taxon>
        <taxon>Nonomuraea</taxon>
    </lineage>
</organism>
<accession>A0ABP7A2T0</accession>
<gene>
    <name evidence="1" type="ORF">GCM10022419_131830</name>
</gene>
<sequence length="212" mass="24493">MTTPIRQLPRPPEYGDLREFPAIVEPRIRDLPPPDDPGIDEWEPFGSERKELPTSNELVQRLRATVFGDERLRRLLEGKRHVVIGAALRHDDKRPSAHGIVSIYNYSDDVSYEVRFDHELRLLEVVESVEQPPLAEEEIARATEIARSDERVARRLRPEYQAFVLLVSAVEHGDEHYRQRRAYVGFGPEDERMPAVRVIVDLGTKRVVGRDE</sequence>
<dbReference type="EMBL" id="BAABDQ010000071">
    <property type="protein sequence ID" value="GAA3623800.1"/>
    <property type="molecule type" value="Genomic_DNA"/>
</dbReference>
<proteinExistence type="predicted"/>
<reference evidence="2" key="1">
    <citation type="journal article" date="2019" name="Int. J. Syst. Evol. Microbiol.">
        <title>The Global Catalogue of Microorganisms (GCM) 10K type strain sequencing project: providing services to taxonomists for standard genome sequencing and annotation.</title>
        <authorList>
            <consortium name="The Broad Institute Genomics Platform"/>
            <consortium name="The Broad Institute Genome Sequencing Center for Infectious Disease"/>
            <person name="Wu L."/>
            <person name="Ma J."/>
        </authorList>
    </citation>
    <scope>NUCLEOTIDE SEQUENCE [LARGE SCALE GENOMIC DNA]</scope>
    <source>
        <strain evidence="2">JCM 17326</strain>
    </source>
</reference>
<dbReference type="Proteomes" id="UP001500630">
    <property type="component" value="Unassembled WGS sequence"/>
</dbReference>
<protein>
    <submittedName>
        <fullName evidence="1">Uncharacterized protein</fullName>
    </submittedName>
</protein>
<evidence type="ECO:0000313" key="2">
    <source>
        <dbReference type="Proteomes" id="UP001500630"/>
    </source>
</evidence>
<name>A0ABP7A2T0_9ACTN</name>
<comment type="caution">
    <text evidence="1">The sequence shown here is derived from an EMBL/GenBank/DDBJ whole genome shotgun (WGS) entry which is preliminary data.</text>
</comment>